<proteinExistence type="predicted"/>
<comment type="caution">
    <text evidence="1">The sequence shown here is derived from an EMBL/GenBank/DDBJ whole genome shotgun (WGS) entry which is preliminary data.</text>
</comment>
<dbReference type="HOGENOM" id="CLU_2352419_0_0_1"/>
<dbReference type="AlphaFoldDB" id="A0A093V980"/>
<name>A0A093V980_TALMA</name>
<protein>
    <submittedName>
        <fullName evidence="1">Glutamate-1-semialdehyde 2,1-aminomutase 1</fullName>
    </submittedName>
</protein>
<feature type="non-terminal residue" evidence="1">
    <location>
        <position position="1"/>
    </location>
</feature>
<accession>A0A093V980</accession>
<reference evidence="1" key="1">
    <citation type="journal article" date="2014" name="PLoS Genet.">
        <title>Signature Gene Expression Reveals Novel Clues to the Molecular Mechanisms of Dimorphic Transition in Penicillium marneffei.</title>
        <authorList>
            <person name="Yang E."/>
            <person name="Wang G."/>
            <person name="Cai J."/>
            <person name="Woo P.C."/>
            <person name="Lau S.K."/>
            <person name="Yuen K.-Y."/>
            <person name="Chow W.-N."/>
            <person name="Lin X."/>
        </authorList>
    </citation>
    <scope>NUCLEOTIDE SEQUENCE [LARGE SCALE GENOMIC DNA]</scope>
    <source>
        <strain evidence="1">PM1</strain>
    </source>
</reference>
<sequence>VHEVLTTAATQKGILVCLLCERMQSIDLCSVHAPGIQAVADRIHEGCGDLEREPFLGSERQLGDELVIGGGKGVEDKGPMQEGRRNAVYRARRQVKD</sequence>
<dbReference type="EMBL" id="JPOX01000010">
    <property type="protein sequence ID" value="KFX49087.1"/>
    <property type="molecule type" value="Genomic_DNA"/>
</dbReference>
<gene>
    <name evidence="1" type="ORF">GQ26_0101210</name>
</gene>
<organism evidence="1">
    <name type="scientific">Talaromyces marneffei PM1</name>
    <dbReference type="NCBI Taxonomy" id="1077442"/>
    <lineage>
        <taxon>Eukaryota</taxon>
        <taxon>Fungi</taxon>
        <taxon>Dikarya</taxon>
        <taxon>Ascomycota</taxon>
        <taxon>Pezizomycotina</taxon>
        <taxon>Eurotiomycetes</taxon>
        <taxon>Eurotiomycetidae</taxon>
        <taxon>Eurotiales</taxon>
        <taxon>Trichocomaceae</taxon>
        <taxon>Talaromyces</taxon>
        <taxon>Talaromyces sect. Talaromyces</taxon>
    </lineage>
</organism>
<evidence type="ECO:0000313" key="1">
    <source>
        <dbReference type="EMBL" id="KFX49087.1"/>
    </source>
</evidence>